<organism evidence="1 2">
    <name type="scientific">Candidatus Magnetaquiglobus chichijimensis</name>
    <dbReference type="NCBI Taxonomy" id="3141448"/>
    <lineage>
        <taxon>Bacteria</taxon>
        <taxon>Pseudomonadati</taxon>
        <taxon>Pseudomonadota</taxon>
        <taxon>Magnetococcia</taxon>
        <taxon>Magnetococcales</taxon>
        <taxon>Candidatus Magnetaquicoccaceae</taxon>
        <taxon>Candidatus Magnetaquiglobus</taxon>
    </lineage>
</organism>
<comment type="caution">
    <text evidence="1">The sequence shown here is derived from an EMBL/GenBank/DDBJ whole genome shotgun (WGS) entry which is preliminary data.</text>
</comment>
<dbReference type="InterPro" id="IPR021874">
    <property type="entry name" value="Phage_Mu_Gp27"/>
</dbReference>
<evidence type="ECO:0000313" key="1">
    <source>
        <dbReference type="EMBL" id="GAB0058059.1"/>
    </source>
</evidence>
<dbReference type="Pfam" id="PF11985">
    <property type="entry name" value="Phage_Mu_Gp27"/>
    <property type="match status" value="1"/>
</dbReference>
<accession>A0ABQ0CB06</accession>
<proteinExistence type="predicted"/>
<protein>
    <recommendedName>
        <fullName evidence="3">Terminase</fullName>
    </recommendedName>
</protein>
<name>A0ABQ0CB06_9PROT</name>
<gene>
    <name evidence="1" type="ORF">SIID45300_02399</name>
</gene>
<keyword evidence="2" id="KW-1185">Reference proteome</keyword>
<evidence type="ECO:0008006" key="3">
    <source>
        <dbReference type="Google" id="ProtNLM"/>
    </source>
</evidence>
<reference evidence="1 2" key="1">
    <citation type="submission" date="2024-09" db="EMBL/GenBank/DDBJ databases">
        <title>Draft genome sequence of Candidatus Magnetaquicoccaceae bacterium FCR-1.</title>
        <authorList>
            <person name="Shimoshige H."/>
            <person name="Shimamura S."/>
            <person name="Taoka A."/>
            <person name="Kobayashi H."/>
            <person name="Maekawa T."/>
        </authorList>
    </citation>
    <scope>NUCLEOTIDE SEQUENCE [LARGE SCALE GENOMIC DNA]</scope>
    <source>
        <strain evidence="1 2">FCR-1</strain>
    </source>
</reference>
<dbReference type="Proteomes" id="UP001628193">
    <property type="component" value="Unassembled WGS sequence"/>
</dbReference>
<evidence type="ECO:0000313" key="2">
    <source>
        <dbReference type="Proteomes" id="UP001628193"/>
    </source>
</evidence>
<dbReference type="EMBL" id="BAAFGK010000004">
    <property type="protein sequence ID" value="GAB0058059.1"/>
    <property type="molecule type" value="Genomic_DNA"/>
</dbReference>
<dbReference type="RefSeq" id="WP_420905739.1">
    <property type="nucleotide sequence ID" value="NZ_BAAFGK010000004.1"/>
</dbReference>
<sequence length="172" mass="18857">MPSRSLVYDLSPEIKAWLDEALVEGNFSGYRALEAALREKGCEISRSALHRYGQDFERRLGALKMASQQAQAIAEAVPDEENALSDALIRLFQEKAFDYLIKMEADPKISFAALGQAIAQISGTSTALKRYQTEVRAKTKSAVQEIETIARQGGLSGDAVASIRQHILGITQ</sequence>